<comment type="subunit">
    <text evidence="4">Homotrimer; associates with NifD.</text>
</comment>
<organism evidence="5">
    <name type="scientific">Desertifilum tharense IPPAS B-1220</name>
    <dbReference type="NCBI Taxonomy" id="1781255"/>
    <lineage>
        <taxon>Bacteria</taxon>
        <taxon>Bacillati</taxon>
        <taxon>Cyanobacteriota</taxon>
        <taxon>Cyanophyceae</taxon>
        <taxon>Desertifilales</taxon>
        <taxon>Desertifilaceae</taxon>
        <taxon>Desertifilum</taxon>
    </lineage>
</organism>
<sequence length="103" mass="12001">MSVTLAEFNQLTDAEQYFAFFDLPYDATIVNVNRLHILQKFSQLIQEIDIAELSETQILEQYRLAFQQAYSLFLTSNSLEQKLFKVFQKKSNNLVLLEDIGSE</sequence>
<comment type="function">
    <text evidence="1 4">May protect the nitrogenase Fe-Mo protein from oxidative damage.</text>
</comment>
<dbReference type="STRING" id="1781255.BH720_21565"/>
<dbReference type="PIRSF" id="PIRSF005790">
    <property type="entry name" value="NifW"/>
    <property type="match status" value="1"/>
</dbReference>
<evidence type="ECO:0000313" key="5">
    <source>
        <dbReference type="EMBL" id="OEJ73137.1"/>
    </source>
</evidence>
<dbReference type="GO" id="GO:0009399">
    <property type="term" value="P:nitrogen fixation"/>
    <property type="evidence" value="ECO:0007669"/>
    <property type="project" value="UniProtKB-UniRule"/>
</dbReference>
<dbReference type="EMBL" id="MJGC01000099">
    <property type="protein sequence ID" value="OEJ73137.1"/>
    <property type="molecule type" value="Genomic_DNA"/>
</dbReference>
<comment type="similarity">
    <text evidence="2 4">Belongs to the NifW family.</text>
</comment>
<protein>
    <recommendedName>
        <fullName evidence="4">Nitrogenase-stabilizing/protective protein NifW</fullName>
    </recommendedName>
</protein>
<dbReference type="NCBIfam" id="NF010702">
    <property type="entry name" value="PRK14102.1"/>
    <property type="match status" value="1"/>
</dbReference>
<dbReference type="HAMAP" id="MF_00529">
    <property type="entry name" value="NifW"/>
    <property type="match status" value="1"/>
</dbReference>
<accession>A0A1E5QEV3</accession>
<gene>
    <name evidence="4 5" type="primary">nifW</name>
    <name evidence="5" type="ORF">BH720_21565</name>
</gene>
<evidence type="ECO:0000256" key="3">
    <source>
        <dbReference type="ARBA" id="ARBA00023231"/>
    </source>
</evidence>
<dbReference type="Pfam" id="PF03206">
    <property type="entry name" value="NifW"/>
    <property type="match status" value="1"/>
</dbReference>
<dbReference type="OrthoDB" id="9811868at2"/>
<comment type="caution">
    <text evidence="5">The sequence shown here is derived from an EMBL/GenBank/DDBJ whole genome shotgun (WGS) entry which is preliminary data.</text>
</comment>
<reference evidence="5" key="1">
    <citation type="submission" date="2016-09" db="EMBL/GenBank/DDBJ databases">
        <title>Draft genome of thermotolerant cyanobacterium Desertifilum sp. strain IPPAS B-1220.</title>
        <authorList>
            <person name="Sinetova M.A."/>
            <person name="Bolakhan K."/>
            <person name="Zayadan B.K."/>
            <person name="Mironov K.S."/>
            <person name="Ustinova V."/>
            <person name="Kupriyanova E.V."/>
            <person name="Sidorov R.A."/>
            <person name="Skrypnik A.N."/>
            <person name="Gogoleva N.E."/>
            <person name="Gogolev Y.V."/>
            <person name="Los D.A."/>
        </authorList>
    </citation>
    <scope>NUCLEOTIDE SEQUENCE [LARGE SCALE GENOMIC DNA]</scope>
    <source>
        <strain evidence="5">IPPAS B-1220</strain>
    </source>
</reference>
<evidence type="ECO:0000256" key="1">
    <source>
        <dbReference type="ARBA" id="ARBA00002247"/>
    </source>
</evidence>
<proteinExistence type="inferred from homology"/>
<evidence type="ECO:0000256" key="4">
    <source>
        <dbReference type="HAMAP-Rule" id="MF_00529"/>
    </source>
</evidence>
<keyword evidence="3 4" id="KW-0535">Nitrogen fixation</keyword>
<evidence type="ECO:0000256" key="2">
    <source>
        <dbReference type="ARBA" id="ARBA00008351"/>
    </source>
</evidence>
<dbReference type="InterPro" id="IPR004893">
    <property type="entry name" value="NifW"/>
</dbReference>
<dbReference type="AlphaFoldDB" id="A0A1E5QEV3"/>
<name>A0A1E5QEV3_9CYAN</name>
<dbReference type="RefSeq" id="WP_069969278.1">
    <property type="nucleotide sequence ID" value="NZ_CM124774.1"/>
</dbReference>